<reference evidence="1" key="1">
    <citation type="submission" date="2019-08" db="EMBL/GenBank/DDBJ databases">
        <title>The genome of the North American firefly Photinus pyralis.</title>
        <authorList>
            <consortium name="Photinus pyralis genome working group"/>
            <person name="Fallon T.R."/>
            <person name="Sander Lower S.E."/>
            <person name="Weng J.-K."/>
        </authorList>
    </citation>
    <scope>NUCLEOTIDE SEQUENCE</scope>
    <source>
        <strain evidence="1">TRF0915ILg1</strain>
        <tissue evidence="1">Whole body</tissue>
    </source>
</reference>
<evidence type="ECO:0000313" key="2">
    <source>
        <dbReference type="Proteomes" id="UP000801492"/>
    </source>
</evidence>
<sequence length="215" mass="25892">MEQPYTDVAVLTEIKKSGQGSENLGVYAINDDLLVAGKEQFFQQPHWKKRDDDTIGKYGKDTLNDNAERIKEQQIQEDQYEQIEERRHNLMSLEHDSVQRLYRGRMDNRLQRMNLENTEKHYRYFKDAIHQAAYEALGIYEKNNNERKPYWWNEKIEIDIESKKKAFQKYLSTKSIQDKIRYKEARSKVREKFIKQKVENPKLEARKEEEGRNVQ</sequence>
<comment type="caution">
    <text evidence="1">The sequence shown here is derived from an EMBL/GenBank/DDBJ whole genome shotgun (WGS) entry which is preliminary data.</text>
</comment>
<protein>
    <submittedName>
        <fullName evidence="1">Uncharacterized protein</fullName>
    </submittedName>
</protein>
<keyword evidence="2" id="KW-1185">Reference proteome</keyword>
<name>A0A8K0DGH0_IGNLU</name>
<accession>A0A8K0DGH0</accession>
<organism evidence="1 2">
    <name type="scientific">Ignelater luminosus</name>
    <name type="common">Cucubano</name>
    <name type="synonym">Pyrophorus luminosus</name>
    <dbReference type="NCBI Taxonomy" id="2038154"/>
    <lineage>
        <taxon>Eukaryota</taxon>
        <taxon>Metazoa</taxon>
        <taxon>Ecdysozoa</taxon>
        <taxon>Arthropoda</taxon>
        <taxon>Hexapoda</taxon>
        <taxon>Insecta</taxon>
        <taxon>Pterygota</taxon>
        <taxon>Neoptera</taxon>
        <taxon>Endopterygota</taxon>
        <taxon>Coleoptera</taxon>
        <taxon>Polyphaga</taxon>
        <taxon>Elateriformia</taxon>
        <taxon>Elateroidea</taxon>
        <taxon>Elateridae</taxon>
        <taxon>Agrypninae</taxon>
        <taxon>Pyrophorini</taxon>
        <taxon>Ignelater</taxon>
    </lineage>
</organism>
<gene>
    <name evidence="1" type="ORF">ILUMI_00327</name>
</gene>
<dbReference type="Proteomes" id="UP000801492">
    <property type="component" value="Unassembled WGS sequence"/>
</dbReference>
<proteinExistence type="predicted"/>
<dbReference type="EMBL" id="VTPC01000419">
    <property type="protein sequence ID" value="KAF2905855.1"/>
    <property type="molecule type" value="Genomic_DNA"/>
</dbReference>
<dbReference type="AlphaFoldDB" id="A0A8K0DGH0"/>
<evidence type="ECO:0000313" key="1">
    <source>
        <dbReference type="EMBL" id="KAF2905855.1"/>
    </source>
</evidence>